<dbReference type="GO" id="GO:0006355">
    <property type="term" value="P:regulation of DNA-templated transcription"/>
    <property type="evidence" value="ECO:0007669"/>
    <property type="project" value="InterPro"/>
</dbReference>
<dbReference type="PROSITE" id="PS00622">
    <property type="entry name" value="HTH_LUXR_1"/>
    <property type="match status" value="1"/>
</dbReference>
<feature type="domain" description="HTH luxR-type" evidence="4">
    <location>
        <begin position="145"/>
        <end position="210"/>
    </location>
</feature>
<evidence type="ECO:0000259" key="4">
    <source>
        <dbReference type="PROSITE" id="PS50043"/>
    </source>
</evidence>
<evidence type="ECO:0000259" key="5">
    <source>
        <dbReference type="PROSITE" id="PS50110"/>
    </source>
</evidence>
<gene>
    <name evidence="6" type="ORF">Dform_01015</name>
</gene>
<dbReference type="InterPro" id="IPR011006">
    <property type="entry name" value="CheY-like_superfamily"/>
</dbReference>
<dbReference type="GO" id="GO:0003677">
    <property type="term" value="F:DNA binding"/>
    <property type="evidence" value="ECO:0007669"/>
    <property type="project" value="UniProtKB-KW"/>
</dbReference>
<dbReference type="SMART" id="SM00421">
    <property type="entry name" value="HTH_LUXR"/>
    <property type="match status" value="1"/>
</dbReference>
<dbReference type="InterPro" id="IPR016032">
    <property type="entry name" value="Sig_transdc_resp-reg_C-effctor"/>
</dbReference>
<dbReference type="InterPro" id="IPR039420">
    <property type="entry name" value="WalR-like"/>
</dbReference>
<evidence type="ECO:0000256" key="1">
    <source>
        <dbReference type="ARBA" id="ARBA00022553"/>
    </source>
</evidence>
<name>A0A1P8F7K3_9CHLR</name>
<dbReference type="SUPFAM" id="SSF46894">
    <property type="entry name" value="C-terminal effector domain of the bipartite response regulators"/>
    <property type="match status" value="1"/>
</dbReference>
<reference evidence="7" key="1">
    <citation type="submission" date="2016-11" db="EMBL/GenBank/DDBJ databases">
        <title>Dehalogenimonas formicexedens sp. nov., a chlorinated alkane respiring bacterium isolated from contaminated groundwater.</title>
        <authorList>
            <person name="Key T.A."/>
            <person name="Bowman K.S."/>
            <person name="Lee I."/>
            <person name="Chun J."/>
            <person name="Albuquerque L."/>
            <person name="da Costa M.S."/>
            <person name="Rainey F.A."/>
            <person name="Moe W.M."/>
        </authorList>
    </citation>
    <scope>NUCLEOTIDE SEQUENCE [LARGE SCALE GENOMIC DNA]</scope>
    <source>
        <strain evidence="7">NSZ-14</strain>
    </source>
</reference>
<evidence type="ECO:0000313" key="6">
    <source>
        <dbReference type="EMBL" id="APV44352.1"/>
    </source>
</evidence>
<dbReference type="PROSITE" id="PS50110">
    <property type="entry name" value="RESPONSE_REGULATORY"/>
    <property type="match status" value="1"/>
</dbReference>
<dbReference type="InterPro" id="IPR058245">
    <property type="entry name" value="NreC/VraR/RcsB-like_REC"/>
</dbReference>
<dbReference type="Pfam" id="PF00072">
    <property type="entry name" value="Response_reg"/>
    <property type="match status" value="1"/>
</dbReference>
<dbReference type="AlphaFoldDB" id="A0A1P8F7K3"/>
<dbReference type="InterPro" id="IPR001789">
    <property type="entry name" value="Sig_transdc_resp-reg_receiver"/>
</dbReference>
<dbReference type="PRINTS" id="PR00038">
    <property type="entry name" value="HTHLUXR"/>
</dbReference>
<sequence>MAENTRILIVDDHAIVRSGLTSILAGEDKMHIIGEAADGNEAITKATALQPDVILLDILMPRCTGLEALPVIREKAPAARILMLTVSAEEKDLFTALKYGAQGYLLKGSGITEVVSAIRRVASGEVILSPQMAGSLVSEFRQRQANKEDIDLSPREMEVLKLVGDGLTNSEIAEKMFLGESTVRTYLSRLLDKLQLRNRAAAVAYATRRGLSSNK</sequence>
<dbReference type="InterPro" id="IPR000792">
    <property type="entry name" value="Tscrpt_reg_LuxR_C"/>
</dbReference>
<dbReference type="PROSITE" id="PS50043">
    <property type="entry name" value="HTH_LUXR_2"/>
    <property type="match status" value="1"/>
</dbReference>
<dbReference type="KEGG" id="dfo:Dform_01015"/>
<keyword evidence="7" id="KW-1185">Reference proteome</keyword>
<organism evidence="6 7">
    <name type="scientific">Dehalogenimonas formicexedens</name>
    <dbReference type="NCBI Taxonomy" id="1839801"/>
    <lineage>
        <taxon>Bacteria</taxon>
        <taxon>Bacillati</taxon>
        <taxon>Chloroflexota</taxon>
        <taxon>Dehalococcoidia</taxon>
        <taxon>Dehalococcoidales</taxon>
        <taxon>Dehalococcoidaceae</taxon>
        <taxon>Dehalogenimonas</taxon>
    </lineage>
</organism>
<feature type="modified residue" description="4-aspartylphosphate" evidence="3">
    <location>
        <position position="57"/>
    </location>
</feature>
<dbReference type="EMBL" id="CP018258">
    <property type="protein sequence ID" value="APV44352.1"/>
    <property type="molecule type" value="Genomic_DNA"/>
</dbReference>
<dbReference type="GO" id="GO:0000160">
    <property type="term" value="P:phosphorelay signal transduction system"/>
    <property type="evidence" value="ECO:0007669"/>
    <property type="project" value="InterPro"/>
</dbReference>
<dbReference type="CDD" id="cd17535">
    <property type="entry name" value="REC_NarL-like"/>
    <property type="match status" value="1"/>
</dbReference>
<keyword evidence="1 3" id="KW-0597">Phosphoprotein</keyword>
<evidence type="ECO:0000313" key="7">
    <source>
        <dbReference type="Proteomes" id="UP000185934"/>
    </source>
</evidence>
<evidence type="ECO:0000256" key="2">
    <source>
        <dbReference type="ARBA" id="ARBA00023125"/>
    </source>
</evidence>
<dbReference type="SMART" id="SM00448">
    <property type="entry name" value="REC"/>
    <property type="match status" value="1"/>
</dbReference>
<dbReference type="Proteomes" id="UP000185934">
    <property type="component" value="Chromosome"/>
</dbReference>
<dbReference type="RefSeq" id="WP_083635359.1">
    <property type="nucleotide sequence ID" value="NZ_CP018258.1"/>
</dbReference>
<feature type="domain" description="Response regulatory" evidence="5">
    <location>
        <begin position="6"/>
        <end position="122"/>
    </location>
</feature>
<dbReference type="STRING" id="1839801.Dform_01015"/>
<dbReference type="CDD" id="cd06170">
    <property type="entry name" value="LuxR_C_like"/>
    <property type="match status" value="1"/>
</dbReference>
<keyword evidence="2 6" id="KW-0238">DNA-binding</keyword>
<evidence type="ECO:0000256" key="3">
    <source>
        <dbReference type="PROSITE-ProRule" id="PRU00169"/>
    </source>
</evidence>
<dbReference type="Gene3D" id="3.40.50.2300">
    <property type="match status" value="1"/>
</dbReference>
<proteinExistence type="predicted"/>
<dbReference type="PANTHER" id="PTHR43214">
    <property type="entry name" value="TWO-COMPONENT RESPONSE REGULATOR"/>
    <property type="match status" value="1"/>
</dbReference>
<dbReference type="SUPFAM" id="SSF52172">
    <property type="entry name" value="CheY-like"/>
    <property type="match status" value="1"/>
</dbReference>
<dbReference type="OrthoDB" id="9780153at2"/>
<dbReference type="Pfam" id="PF00196">
    <property type="entry name" value="GerE"/>
    <property type="match status" value="1"/>
</dbReference>
<accession>A0A1P8F7K3</accession>
<protein>
    <submittedName>
        <fullName evidence="6">DNA-binding response regulator, NarL/FixJ family</fullName>
    </submittedName>
</protein>